<accession>A0A4R1KJR2</accession>
<evidence type="ECO:0000259" key="4">
    <source>
        <dbReference type="SMART" id="SM00062"/>
    </source>
</evidence>
<evidence type="ECO:0000313" key="6">
    <source>
        <dbReference type="Proteomes" id="UP000295496"/>
    </source>
</evidence>
<proteinExistence type="inferred from homology"/>
<feature type="domain" description="Solute-binding protein family 3/N-terminal" evidence="4">
    <location>
        <begin position="35"/>
        <end position="270"/>
    </location>
</feature>
<dbReference type="PROSITE" id="PS51257">
    <property type="entry name" value="PROKAR_LIPOPROTEIN"/>
    <property type="match status" value="1"/>
</dbReference>
<dbReference type="RefSeq" id="WP_207905265.1">
    <property type="nucleotide sequence ID" value="NZ_CP170642.1"/>
</dbReference>
<feature type="signal peptide" evidence="3">
    <location>
        <begin position="1"/>
        <end position="20"/>
    </location>
</feature>
<dbReference type="AlphaFoldDB" id="A0A4R1KJR2"/>
<keyword evidence="6" id="KW-1185">Reference proteome</keyword>
<dbReference type="Pfam" id="PF00497">
    <property type="entry name" value="SBP_bac_3"/>
    <property type="match status" value="1"/>
</dbReference>
<dbReference type="Proteomes" id="UP000295496">
    <property type="component" value="Unassembled WGS sequence"/>
</dbReference>
<dbReference type="Gene3D" id="3.40.190.10">
    <property type="entry name" value="Periplasmic binding protein-like II"/>
    <property type="match status" value="2"/>
</dbReference>
<dbReference type="PANTHER" id="PTHR35936:SF19">
    <property type="entry name" value="AMINO-ACID-BINDING PROTEIN YXEM-RELATED"/>
    <property type="match status" value="1"/>
</dbReference>
<protein>
    <submittedName>
        <fullName evidence="5">Polar amino acid transport system substrate-binding protein</fullName>
    </submittedName>
</protein>
<dbReference type="PANTHER" id="PTHR35936">
    <property type="entry name" value="MEMBRANE-BOUND LYTIC MUREIN TRANSGLYCOSYLASE F"/>
    <property type="match status" value="1"/>
</dbReference>
<keyword evidence="2 3" id="KW-0732">Signal</keyword>
<name>A0A4R1KJR2_9PAST</name>
<evidence type="ECO:0000256" key="2">
    <source>
        <dbReference type="ARBA" id="ARBA00022729"/>
    </source>
</evidence>
<dbReference type="EMBL" id="SMGJ01000011">
    <property type="protein sequence ID" value="TCK64984.1"/>
    <property type="molecule type" value="Genomic_DNA"/>
</dbReference>
<dbReference type="InterPro" id="IPR001638">
    <property type="entry name" value="Solute-binding_3/MltF_N"/>
</dbReference>
<reference evidence="5 6" key="1">
    <citation type="submission" date="2019-03" db="EMBL/GenBank/DDBJ databases">
        <title>Genomic Encyclopedia of Type Strains, Phase IV (KMG-IV): sequencing the most valuable type-strain genomes for metagenomic binning, comparative biology and taxonomic classification.</title>
        <authorList>
            <person name="Goeker M."/>
        </authorList>
    </citation>
    <scope>NUCLEOTIDE SEQUENCE [LARGE SCALE GENOMIC DNA]</scope>
    <source>
        <strain evidence="5 6">DSM 10053</strain>
    </source>
</reference>
<evidence type="ECO:0000256" key="1">
    <source>
        <dbReference type="ARBA" id="ARBA00010333"/>
    </source>
</evidence>
<evidence type="ECO:0000313" key="5">
    <source>
        <dbReference type="EMBL" id="TCK64984.1"/>
    </source>
</evidence>
<organism evidence="5 6">
    <name type="scientific">Lonepinella koalarum</name>
    <dbReference type="NCBI Taxonomy" id="53417"/>
    <lineage>
        <taxon>Bacteria</taxon>
        <taxon>Pseudomonadati</taxon>
        <taxon>Pseudomonadota</taxon>
        <taxon>Gammaproteobacteria</taxon>
        <taxon>Pasteurellales</taxon>
        <taxon>Pasteurellaceae</taxon>
        <taxon>Lonepinella</taxon>
    </lineage>
</organism>
<dbReference type="SMART" id="SM00062">
    <property type="entry name" value="PBPb"/>
    <property type="match status" value="1"/>
</dbReference>
<gene>
    <name evidence="5" type="ORF">EV692_2369</name>
</gene>
<comment type="caution">
    <text evidence="5">The sequence shown here is derived from an EMBL/GenBank/DDBJ whole genome shotgun (WGS) entry which is preliminary data.</text>
</comment>
<evidence type="ECO:0000256" key="3">
    <source>
        <dbReference type="SAM" id="SignalP"/>
    </source>
</evidence>
<dbReference type="SUPFAM" id="SSF53850">
    <property type="entry name" value="Periplasmic binding protein-like II"/>
    <property type="match status" value="1"/>
</dbReference>
<comment type="similarity">
    <text evidence="1">Belongs to the bacterial solute-binding protein 3 family.</text>
</comment>
<sequence>MMKKFAFIVLASLLSLTACGDKQDNTTSTQAAKPQITIATSAAPKPFTYVDQNNQLVGYDIEVVKAIFDKIGKYDIRFEATEFPSVLSGLDSGRYDVGANNFGMNEVRKAKYIYTDPIFKNKYAIVVRPERDDITNFEQLRGKSTELTPGLNYATALEVYNESLPDNKVILEYSEADLASILQRVESGKYDFQLLDKAMGEQFIKEHGFKLKALPVPDDEVSKIGTPFSYLLVSKTEKGQALTEEINQALKVLITEGKLSEISKKYFNDDFAPKQ</sequence>
<feature type="chain" id="PRO_5020918011" evidence="3">
    <location>
        <begin position="21"/>
        <end position="275"/>
    </location>
</feature>